<evidence type="ECO:0000313" key="10">
    <source>
        <dbReference type="EMBL" id="MCQ4840835.1"/>
    </source>
</evidence>
<keyword evidence="11" id="KW-1185">Reference proteome</keyword>
<name>A0ABT1S1L8_9FIRM</name>
<dbReference type="InterPro" id="IPR010140">
    <property type="entry name" value="Histidinol_P_phosphatase_HisJ"/>
</dbReference>
<dbReference type="PANTHER" id="PTHR21039">
    <property type="entry name" value="HISTIDINOL PHOSPHATASE-RELATED"/>
    <property type="match status" value="1"/>
</dbReference>
<keyword evidence="5 8" id="KW-0378">Hydrolase</keyword>
<dbReference type="Pfam" id="PF02811">
    <property type="entry name" value="PHP"/>
    <property type="match status" value="1"/>
</dbReference>
<evidence type="ECO:0000259" key="9">
    <source>
        <dbReference type="Pfam" id="PF02811"/>
    </source>
</evidence>
<protein>
    <recommendedName>
        <fullName evidence="3 8">Histidinol-phosphatase</fullName>
        <shortName evidence="8">HolPase</shortName>
        <ecNumber evidence="3 8">3.1.3.15</ecNumber>
    </recommendedName>
</protein>
<comment type="caution">
    <text evidence="10">The sequence shown here is derived from an EMBL/GenBank/DDBJ whole genome shotgun (WGS) entry which is preliminary data.</text>
</comment>
<dbReference type="InterPro" id="IPR016195">
    <property type="entry name" value="Pol/histidinol_Pase-like"/>
</dbReference>
<evidence type="ECO:0000256" key="5">
    <source>
        <dbReference type="ARBA" id="ARBA00022801"/>
    </source>
</evidence>
<dbReference type="EC" id="3.1.3.15" evidence="3 8"/>
<evidence type="ECO:0000256" key="7">
    <source>
        <dbReference type="ARBA" id="ARBA00049158"/>
    </source>
</evidence>
<reference evidence="10 11" key="1">
    <citation type="submission" date="2022-06" db="EMBL/GenBank/DDBJ databases">
        <title>Isolation of gut microbiota from human fecal samples.</title>
        <authorList>
            <person name="Pamer E.G."/>
            <person name="Barat B."/>
            <person name="Waligurski E."/>
            <person name="Medina S."/>
            <person name="Paddock L."/>
            <person name="Mostad J."/>
        </authorList>
    </citation>
    <scope>NUCLEOTIDE SEQUENCE [LARGE SCALE GENOMIC DNA]</scope>
    <source>
        <strain evidence="10 11">DFI.9.73</strain>
    </source>
</reference>
<dbReference type="Gene3D" id="3.20.20.140">
    <property type="entry name" value="Metal-dependent hydrolases"/>
    <property type="match status" value="1"/>
</dbReference>
<dbReference type="NCBIfam" id="TIGR01856">
    <property type="entry name" value="hisJ_fam"/>
    <property type="match status" value="1"/>
</dbReference>
<proteinExistence type="inferred from homology"/>
<dbReference type="EMBL" id="JANFZH010000031">
    <property type="protein sequence ID" value="MCQ4840835.1"/>
    <property type="molecule type" value="Genomic_DNA"/>
</dbReference>
<evidence type="ECO:0000256" key="1">
    <source>
        <dbReference type="ARBA" id="ARBA00004970"/>
    </source>
</evidence>
<evidence type="ECO:0000256" key="8">
    <source>
        <dbReference type="RuleBase" id="RU366003"/>
    </source>
</evidence>
<comment type="similarity">
    <text evidence="2 8">Belongs to the PHP hydrolase family. HisK subfamily.</text>
</comment>
<dbReference type="GeneID" id="90532095"/>
<accession>A0ABT1S1L8</accession>
<keyword evidence="6 8" id="KW-0368">Histidine biosynthesis</keyword>
<sequence>MKHRYASDCHSHSDCSFDGRSSMNAMCERALELGLFYYTVSDHCECNEYKYTEYRGTGYHGVVRKAWAQMDQCRKDYPQLRLLRGIELGQPLQNPSAAEDALTGREYDFVIGSLHNVAGEKDFYHLGEEGLSQERIDALLNRYFDEILAMISWGGFDSLAHITYPLRYLSLPGSTPSFAGHMEQVKAIFSELIRGEKALELNTSRLLRQDVPRLPDPELFALYHEMGGRLVTLGADAHCTEDLAQGIDEGMELLKQAGFTEFAVYQNRTPVMLPLE</sequence>
<comment type="catalytic activity">
    <reaction evidence="7 8">
        <text>L-histidinol phosphate + H2O = L-histidinol + phosphate</text>
        <dbReference type="Rhea" id="RHEA:14465"/>
        <dbReference type="ChEBI" id="CHEBI:15377"/>
        <dbReference type="ChEBI" id="CHEBI:43474"/>
        <dbReference type="ChEBI" id="CHEBI:57699"/>
        <dbReference type="ChEBI" id="CHEBI:57980"/>
        <dbReference type="EC" id="3.1.3.15"/>
    </reaction>
</comment>
<evidence type="ECO:0000256" key="3">
    <source>
        <dbReference type="ARBA" id="ARBA00013085"/>
    </source>
</evidence>
<evidence type="ECO:0000313" key="11">
    <source>
        <dbReference type="Proteomes" id="UP001524473"/>
    </source>
</evidence>
<dbReference type="RefSeq" id="WP_066863005.1">
    <property type="nucleotide sequence ID" value="NZ_CABKVV010000013.1"/>
</dbReference>
<organism evidence="10 11">
    <name type="scientific">Neglectibacter timonensis</name>
    <dbReference type="NCBI Taxonomy" id="1776382"/>
    <lineage>
        <taxon>Bacteria</taxon>
        <taxon>Bacillati</taxon>
        <taxon>Bacillota</taxon>
        <taxon>Clostridia</taxon>
        <taxon>Eubacteriales</taxon>
        <taxon>Oscillospiraceae</taxon>
        <taxon>Neglectibacter</taxon>
    </lineage>
</organism>
<evidence type="ECO:0000256" key="2">
    <source>
        <dbReference type="ARBA" id="ARBA00009152"/>
    </source>
</evidence>
<dbReference type="InterPro" id="IPR004013">
    <property type="entry name" value="PHP_dom"/>
</dbReference>
<keyword evidence="4 8" id="KW-0028">Amino-acid biosynthesis</keyword>
<dbReference type="PANTHER" id="PTHR21039:SF0">
    <property type="entry name" value="HISTIDINOL-PHOSPHATASE"/>
    <property type="match status" value="1"/>
</dbReference>
<comment type="pathway">
    <text evidence="1 8">Amino-acid biosynthesis; L-histidine biosynthesis; L-histidine from 5-phospho-alpha-D-ribose 1-diphosphate: step 8/9.</text>
</comment>
<gene>
    <name evidence="10" type="ORF">NE695_13050</name>
</gene>
<feature type="domain" description="PHP" evidence="9">
    <location>
        <begin position="8"/>
        <end position="204"/>
    </location>
</feature>
<evidence type="ECO:0000256" key="6">
    <source>
        <dbReference type="ARBA" id="ARBA00023102"/>
    </source>
</evidence>
<dbReference type="Proteomes" id="UP001524473">
    <property type="component" value="Unassembled WGS sequence"/>
</dbReference>
<dbReference type="SUPFAM" id="SSF89550">
    <property type="entry name" value="PHP domain-like"/>
    <property type="match status" value="1"/>
</dbReference>
<evidence type="ECO:0000256" key="4">
    <source>
        <dbReference type="ARBA" id="ARBA00022605"/>
    </source>
</evidence>